<feature type="transmembrane region" description="Helical" evidence="6">
    <location>
        <begin position="44"/>
        <end position="65"/>
    </location>
</feature>
<evidence type="ECO:0000256" key="5">
    <source>
        <dbReference type="ARBA" id="ARBA00023136"/>
    </source>
</evidence>
<protein>
    <submittedName>
        <fullName evidence="7">Cobalt/nickel transport system permease protein</fullName>
    </submittedName>
</protein>
<keyword evidence="4 6" id="KW-1133">Transmembrane helix</keyword>
<evidence type="ECO:0000313" key="8">
    <source>
        <dbReference type="Proteomes" id="UP000554054"/>
    </source>
</evidence>
<evidence type="ECO:0000256" key="1">
    <source>
        <dbReference type="ARBA" id="ARBA00004651"/>
    </source>
</evidence>
<organism evidence="7 8">
    <name type="scientific">Janibacter cremeus</name>
    <dbReference type="NCBI Taxonomy" id="1285192"/>
    <lineage>
        <taxon>Bacteria</taxon>
        <taxon>Bacillati</taxon>
        <taxon>Actinomycetota</taxon>
        <taxon>Actinomycetes</taxon>
        <taxon>Micrococcales</taxon>
        <taxon>Intrasporangiaceae</taxon>
        <taxon>Janibacter</taxon>
    </lineage>
</organism>
<dbReference type="InterPro" id="IPR003339">
    <property type="entry name" value="ABC/ECF_trnsptr_transmembrane"/>
</dbReference>
<keyword evidence="2" id="KW-1003">Cell membrane</keyword>
<comment type="subcellular location">
    <subcellularLocation>
        <location evidence="1">Cell membrane</location>
        <topology evidence="1">Multi-pass membrane protein</topology>
    </subcellularLocation>
</comment>
<sequence length="257" mass="27136">MGGHHGRTLHVAGASAVHRLPAHVKVVALLVFVGAVVATPREAFWAYGLHALGLLVAIVVSTVPFRVLLPRLVIEVPFVVFALLMPFVAVGPRTQVGPLALSIAGLWGAWALLAKGTLGALASLLLAATTSPTELVGGLARLRLPRRLVEILAFMIRYLDVVTGELRRMRIARESRGFAGRSLAAWPVVASSAGALFIRSFERGERVHLAMLSRRYTGDLHLGAGAEAPQAAWVRALALPSVAALVAVIALGTGVWA</sequence>
<evidence type="ECO:0000256" key="2">
    <source>
        <dbReference type="ARBA" id="ARBA00022475"/>
    </source>
</evidence>
<feature type="transmembrane region" description="Helical" evidence="6">
    <location>
        <begin position="72"/>
        <end position="90"/>
    </location>
</feature>
<dbReference type="Proteomes" id="UP000554054">
    <property type="component" value="Unassembled WGS sequence"/>
</dbReference>
<dbReference type="RefSeq" id="WP_185991934.1">
    <property type="nucleotide sequence ID" value="NZ_JACCAE010000001.1"/>
</dbReference>
<evidence type="ECO:0000256" key="4">
    <source>
        <dbReference type="ARBA" id="ARBA00022989"/>
    </source>
</evidence>
<dbReference type="InterPro" id="IPR012809">
    <property type="entry name" value="ECF_CbiQ"/>
</dbReference>
<dbReference type="GO" id="GO:0006824">
    <property type="term" value="P:cobalt ion transport"/>
    <property type="evidence" value="ECO:0007669"/>
    <property type="project" value="InterPro"/>
</dbReference>
<keyword evidence="3 6" id="KW-0812">Transmembrane</keyword>
<dbReference type="InterPro" id="IPR051611">
    <property type="entry name" value="ECF_transporter_component"/>
</dbReference>
<accession>A0A852VQG9</accession>
<reference evidence="7 8" key="1">
    <citation type="submission" date="2020-07" db="EMBL/GenBank/DDBJ databases">
        <title>Sequencing the genomes of 1000 actinobacteria strains.</title>
        <authorList>
            <person name="Klenk H.-P."/>
        </authorList>
    </citation>
    <scope>NUCLEOTIDE SEQUENCE [LARGE SCALE GENOMIC DNA]</scope>
    <source>
        <strain evidence="7 8">DSM 26154</strain>
    </source>
</reference>
<feature type="transmembrane region" description="Helical" evidence="6">
    <location>
        <begin position="232"/>
        <end position="256"/>
    </location>
</feature>
<dbReference type="GO" id="GO:0043190">
    <property type="term" value="C:ATP-binding cassette (ABC) transporter complex"/>
    <property type="evidence" value="ECO:0007669"/>
    <property type="project" value="InterPro"/>
</dbReference>
<evidence type="ECO:0000256" key="3">
    <source>
        <dbReference type="ARBA" id="ARBA00022692"/>
    </source>
</evidence>
<dbReference type="Pfam" id="PF02361">
    <property type="entry name" value="CbiQ"/>
    <property type="match status" value="1"/>
</dbReference>
<dbReference type="NCBIfam" id="TIGR02454">
    <property type="entry name" value="ECF_T_CbiQ"/>
    <property type="match status" value="1"/>
</dbReference>
<dbReference type="PANTHER" id="PTHR34857">
    <property type="entry name" value="SLL0384 PROTEIN"/>
    <property type="match status" value="1"/>
</dbReference>
<keyword evidence="8" id="KW-1185">Reference proteome</keyword>
<comment type="caution">
    <text evidence="7">The sequence shown here is derived from an EMBL/GenBank/DDBJ whole genome shotgun (WGS) entry which is preliminary data.</text>
</comment>
<proteinExistence type="predicted"/>
<dbReference type="PANTHER" id="PTHR34857:SF2">
    <property type="entry name" value="SLL0384 PROTEIN"/>
    <property type="match status" value="1"/>
</dbReference>
<dbReference type="EMBL" id="JACCAE010000001">
    <property type="protein sequence ID" value="NYF99202.1"/>
    <property type="molecule type" value="Genomic_DNA"/>
</dbReference>
<name>A0A852VQG9_9MICO</name>
<evidence type="ECO:0000313" key="7">
    <source>
        <dbReference type="EMBL" id="NYF99202.1"/>
    </source>
</evidence>
<dbReference type="CDD" id="cd16914">
    <property type="entry name" value="EcfT"/>
    <property type="match status" value="1"/>
</dbReference>
<evidence type="ECO:0000256" key="6">
    <source>
        <dbReference type="SAM" id="Phobius"/>
    </source>
</evidence>
<gene>
    <name evidence="7" type="ORF">BJY20_002594</name>
</gene>
<keyword evidence="5 6" id="KW-0472">Membrane</keyword>
<feature type="transmembrane region" description="Helical" evidence="6">
    <location>
        <begin position="178"/>
        <end position="198"/>
    </location>
</feature>
<feature type="transmembrane region" description="Helical" evidence="6">
    <location>
        <begin position="20"/>
        <end position="38"/>
    </location>
</feature>
<dbReference type="AlphaFoldDB" id="A0A852VQG9"/>